<feature type="region of interest" description="Disordered" evidence="1">
    <location>
        <begin position="1"/>
        <end position="24"/>
    </location>
</feature>
<dbReference type="Proteomes" id="UP000030747">
    <property type="component" value="Unassembled WGS sequence"/>
</dbReference>
<feature type="region of interest" description="Disordered" evidence="1">
    <location>
        <begin position="258"/>
        <end position="279"/>
    </location>
</feature>
<proteinExistence type="predicted"/>
<evidence type="ECO:0000313" key="3">
    <source>
        <dbReference type="Proteomes" id="UP000030747"/>
    </source>
</evidence>
<accession>U6L5U1</accession>
<reference evidence="2" key="2">
    <citation type="submission" date="2013-10" db="EMBL/GenBank/DDBJ databases">
        <authorList>
            <person name="Aslett M."/>
        </authorList>
    </citation>
    <scope>NUCLEOTIDE SEQUENCE [LARGE SCALE GENOMIC DNA]</scope>
    <source>
        <strain evidence="2">Houghton</strain>
    </source>
</reference>
<evidence type="ECO:0000256" key="1">
    <source>
        <dbReference type="SAM" id="MobiDB-lite"/>
    </source>
</evidence>
<gene>
    <name evidence="2" type="ORF">ETH_00018200</name>
</gene>
<dbReference type="GeneID" id="25252778"/>
<dbReference type="VEuPathDB" id="ToxoDB:ETH_00018200"/>
<keyword evidence="3" id="KW-1185">Reference proteome</keyword>
<dbReference type="OrthoDB" id="361247at2759"/>
<feature type="region of interest" description="Disordered" evidence="1">
    <location>
        <begin position="54"/>
        <end position="191"/>
    </location>
</feature>
<dbReference type="AlphaFoldDB" id="U6L5U1"/>
<evidence type="ECO:0000313" key="2">
    <source>
        <dbReference type="EMBL" id="CDJ43170.1"/>
    </source>
</evidence>
<feature type="compositionally biased region" description="Basic and acidic residues" evidence="1">
    <location>
        <begin position="259"/>
        <end position="279"/>
    </location>
</feature>
<dbReference type="EMBL" id="HG675755">
    <property type="protein sequence ID" value="CDJ43170.1"/>
    <property type="molecule type" value="Genomic_DNA"/>
</dbReference>
<dbReference type="RefSeq" id="XP_013233920.1">
    <property type="nucleotide sequence ID" value="XM_013378466.1"/>
</dbReference>
<reference evidence="2" key="1">
    <citation type="submission" date="2013-10" db="EMBL/GenBank/DDBJ databases">
        <title>Genomic analysis of the causative agents of coccidiosis in chickens.</title>
        <authorList>
            <person name="Reid A.J."/>
            <person name="Blake D."/>
            <person name="Billington K."/>
            <person name="Browne H."/>
            <person name="Dunn M."/>
            <person name="Hung S."/>
            <person name="Kawahara F."/>
            <person name="Miranda-Saavedra D."/>
            <person name="Mourier T."/>
            <person name="Nagra H."/>
            <person name="Otto T.D."/>
            <person name="Rawlings N."/>
            <person name="Sanchez A."/>
            <person name="Sanders M."/>
            <person name="Subramaniam C."/>
            <person name="Tay Y."/>
            <person name="Dear P."/>
            <person name="Doerig C."/>
            <person name="Gruber A."/>
            <person name="Parkinson J."/>
            <person name="Shirley M."/>
            <person name="Wan K.L."/>
            <person name="Berriman M."/>
            <person name="Tomley F."/>
            <person name="Pain A."/>
        </authorList>
    </citation>
    <scope>NUCLEOTIDE SEQUENCE [LARGE SCALE GENOMIC DNA]</scope>
    <source>
        <strain evidence="2">Houghton</strain>
    </source>
</reference>
<feature type="compositionally biased region" description="Basic and acidic residues" evidence="1">
    <location>
        <begin position="178"/>
        <end position="191"/>
    </location>
</feature>
<dbReference type="VEuPathDB" id="ToxoDB:ETH2_1400300"/>
<sequence>MKRPDTAPFEKVGPCSQPAAKGFRSANIVKVNRSRDAAAAAGLPPELVDDLLRQHCHGMWGDSDDDQQDEKKSSQSSSRKCAIKEQSSGGGSGRKTVHRPIAQASPTCGVTDESPTQKRQKVRASEALSSAQETRYLHLKSSDTPTQRHSMAVHANVAAARVLPPTPWQSSEKRRSHQRESKSKRQAKDIRKWSNMRACALRPILKSAPAGGQCPTKISCATAENGEVSRSLRTRNGLRDLSFVVDPEGANFVPLAAQAEKRDDKHRKDQAEPAKDAKKEFDKTVQDIRNMAATKTQKMPLPELLARKKATAAVIEARQAEEKALGVRSHIDTQGSIQHASRNRSKLMAMKARRKHLRDLFKHAGKLGSSASSGGKT</sequence>
<organism evidence="2 3">
    <name type="scientific">Eimeria tenella</name>
    <name type="common">Coccidian parasite</name>
    <dbReference type="NCBI Taxonomy" id="5802"/>
    <lineage>
        <taxon>Eukaryota</taxon>
        <taxon>Sar</taxon>
        <taxon>Alveolata</taxon>
        <taxon>Apicomplexa</taxon>
        <taxon>Conoidasida</taxon>
        <taxon>Coccidia</taxon>
        <taxon>Eucoccidiorida</taxon>
        <taxon>Eimeriorina</taxon>
        <taxon>Eimeriidae</taxon>
        <taxon>Eimeria</taxon>
    </lineage>
</organism>
<protein>
    <submittedName>
        <fullName evidence="2">Uncharacterized protein</fullName>
    </submittedName>
</protein>
<name>U6L5U1_EIMTE</name>